<dbReference type="Pfam" id="PF05721">
    <property type="entry name" value="PhyH"/>
    <property type="match status" value="1"/>
</dbReference>
<dbReference type="GO" id="GO:0016706">
    <property type="term" value="F:2-oxoglutarate-dependent dioxygenase activity"/>
    <property type="evidence" value="ECO:0007669"/>
    <property type="project" value="UniProtKB-ARBA"/>
</dbReference>
<evidence type="ECO:0000313" key="2">
    <source>
        <dbReference type="Proteomes" id="UP000233757"/>
    </source>
</evidence>
<organism evidence="1 2">
    <name type="scientific">Acinetobacter baumannii</name>
    <dbReference type="NCBI Taxonomy" id="470"/>
    <lineage>
        <taxon>Bacteria</taxon>
        <taxon>Pseudomonadati</taxon>
        <taxon>Pseudomonadota</taxon>
        <taxon>Gammaproteobacteria</taxon>
        <taxon>Moraxellales</taxon>
        <taxon>Moraxellaceae</taxon>
        <taxon>Acinetobacter</taxon>
        <taxon>Acinetobacter calcoaceticus/baumannii complex</taxon>
    </lineage>
</organism>
<keyword evidence="1" id="KW-0223">Dioxygenase</keyword>
<dbReference type="Gene3D" id="2.60.120.620">
    <property type="entry name" value="q2cbj1_9rhob like domain"/>
    <property type="match status" value="1"/>
</dbReference>
<dbReference type="PANTHER" id="PTHR20883">
    <property type="entry name" value="PHYTANOYL-COA DIOXYGENASE DOMAIN CONTAINING 1"/>
    <property type="match status" value="1"/>
</dbReference>
<name>A0AA36Y0T9_ACIBA</name>
<proteinExistence type="predicted"/>
<gene>
    <name evidence="1" type="ORF">CV954_011900</name>
</gene>
<accession>A0AA36Y0T9</accession>
<dbReference type="PANTHER" id="PTHR20883:SF46">
    <property type="entry name" value="PHYTANOYL-COA HYDROXYLASE"/>
    <property type="match status" value="1"/>
</dbReference>
<dbReference type="SUPFAM" id="SSF51197">
    <property type="entry name" value="Clavaminate synthase-like"/>
    <property type="match status" value="1"/>
</dbReference>
<dbReference type="Proteomes" id="UP000233757">
    <property type="component" value="Unassembled WGS sequence"/>
</dbReference>
<dbReference type="AlphaFoldDB" id="A0AA36Y0T9"/>
<sequence>MLFNNFYTDNDLKFYSKTLLSRGWVILPNFLSSNLVANLAEEAILIKKDLELGIQSNSITDEEGNFLVINSLFAKSEFLFDLSRDKEIMNVSEKLLSKSVIPIHCEYFCKPKLGAYPTPPHQDQIFYQSHFDDEMAITYWCPLTDINLGDGALEYAKTDNLMELLPHIESNARDFGMELKDSSEYTFEPVILRKGDCIVHHAYAIHRSGQKTTLPAREAFAFNYRSSSFRENMKGK</sequence>
<dbReference type="GO" id="GO:0005506">
    <property type="term" value="F:iron ion binding"/>
    <property type="evidence" value="ECO:0007669"/>
    <property type="project" value="UniProtKB-ARBA"/>
</dbReference>
<keyword evidence="1" id="KW-0560">Oxidoreductase</keyword>
<reference evidence="1 2" key="1">
    <citation type="submission" date="2018-02" db="EMBL/GenBank/DDBJ databases">
        <title>Acinetobacter baumanii whole genome sequence.</title>
        <authorList>
            <person name="Qasim Z.J."/>
        </authorList>
    </citation>
    <scope>NUCLEOTIDE SEQUENCE [LARGE SCALE GENOMIC DNA]</scope>
    <source>
        <strain evidence="1 2">ZQ8</strain>
    </source>
</reference>
<comment type="caution">
    <text evidence="1">The sequence shown here is derived from an EMBL/GenBank/DDBJ whole genome shotgun (WGS) entry which is preliminary data.</text>
</comment>
<dbReference type="InterPro" id="IPR008775">
    <property type="entry name" value="Phytyl_CoA_dOase-like"/>
</dbReference>
<protein>
    <submittedName>
        <fullName evidence="1">Phytanoyl-CoA dioxygenase</fullName>
    </submittedName>
</protein>
<evidence type="ECO:0000313" key="1">
    <source>
        <dbReference type="EMBL" id="PQL83007.1"/>
    </source>
</evidence>
<dbReference type="EMBL" id="PHJU02000024">
    <property type="protein sequence ID" value="PQL83007.1"/>
    <property type="molecule type" value="Genomic_DNA"/>
</dbReference>
<dbReference type="RefSeq" id="WP_000898377.1">
    <property type="nucleotide sequence ID" value="NZ_AP031579.1"/>
</dbReference>